<dbReference type="PANTHER" id="PTHR13789:SF318">
    <property type="entry name" value="GERANYLGERANYL DIPHOSPHATE REDUCTASE"/>
    <property type="match status" value="1"/>
</dbReference>
<dbReference type="OrthoDB" id="9782160at2"/>
<evidence type="ECO:0000313" key="8">
    <source>
        <dbReference type="EMBL" id="SHM70322.1"/>
    </source>
</evidence>
<accession>A0A1M7KY53</accession>
<feature type="compositionally biased region" description="Basic and acidic residues" evidence="6">
    <location>
        <begin position="327"/>
        <end position="347"/>
    </location>
</feature>
<keyword evidence="5" id="KW-0503">Monooxygenase</keyword>
<dbReference type="SUPFAM" id="SSF51905">
    <property type="entry name" value="FAD/NAD(P)-binding domain"/>
    <property type="match status" value="1"/>
</dbReference>
<sequence>MGIRIAVVGGGIGGLTTARALNTVGLPCVVLERAGVPRETGYGIQLGPDGARLLPNLGVHLDGTAVRPVTRELRRWSDNTLLSRETLPAPYFTLPRSELHRLLSADVPVRHGTPCAGVTETPDGVTLELADGGTLTADLVIGADGLHSVVRAAVGADEVRCSGSSAFRAVVRRDAPPRVVVWLGPGQHCVAYPIAPGLLNVVATVGVPGGPRPLPADPLPAYHDWHPDVRQLLAAGRTPSAHGLFDRPPLARWHTRRIVLVGDAAHPMLPYRAQGASLAIEDATTLAACLASGPLEDATDLARALARYDALRRPRVAAVADAVRAAARDHDLPDGPDQQNRDRRLAEEPAAVPINPAPPPEAAPPPGAAPRVGADR</sequence>
<dbReference type="InterPro" id="IPR002938">
    <property type="entry name" value="FAD-bd"/>
</dbReference>
<evidence type="ECO:0000256" key="1">
    <source>
        <dbReference type="ARBA" id="ARBA00001974"/>
    </source>
</evidence>
<feature type="compositionally biased region" description="Pro residues" evidence="6">
    <location>
        <begin position="355"/>
        <end position="368"/>
    </location>
</feature>
<proteinExistence type="predicted"/>
<dbReference type="AlphaFoldDB" id="A0A1M7KY53"/>
<keyword evidence="3" id="KW-0274">FAD</keyword>
<keyword evidence="2" id="KW-0285">Flavoprotein</keyword>
<keyword evidence="4" id="KW-0560">Oxidoreductase</keyword>
<keyword evidence="9" id="KW-1185">Reference proteome</keyword>
<name>A0A1M7KY53_9ACTN</name>
<comment type="cofactor">
    <cofactor evidence="1">
        <name>FAD</name>
        <dbReference type="ChEBI" id="CHEBI:57692"/>
    </cofactor>
</comment>
<dbReference type="GO" id="GO:0071949">
    <property type="term" value="F:FAD binding"/>
    <property type="evidence" value="ECO:0007669"/>
    <property type="project" value="InterPro"/>
</dbReference>
<dbReference type="EMBL" id="FRCS01000001">
    <property type="protein sequence ID" value="SHM70322.1"/>
    <property type="molecule type" value="Genomic_DNA"/>
</dbReference>
<protein>
    <submittedName>
        <fullName evidence="8">2-octaprenyl-3-methyl-6-methoxy-1,4-benzoquinol hydroxylase</fullName>
    </submittedName>
</protein>
<evidence type="ECO:0000256" key="3">
    <source>
        <dbReference type="ARBA" id="ARBA00022827"/>
    </source>
</evidence>
<reference evidence="8 9" key="1">
    <citation type="submission" date="2016-11" db="EMBL/GenBank/DDBJ databases">
        <authorList>
            <person name="Jaros S."/>
            <person name="Januszkiewicz K."/>
            <person name="Wedrychowicz H."/>
        </authorList>
    </citation>
    <scope>NUCLEOTIDE SEQUENCE [LARGE SCALE GENOMIC DNA]</scope>
    <source>
        <strain evidence="8 9">DSM 46144</strain>
    </source>
</reference>
<dbReference type="InterPro" id="IPR036188">
    <property type="entry name" value="FAD/NAD-bd_sf"/>
</dbReference>
<evidence type="ECO:0000256" key="6">
    <source>
        <dbReference type="SAM" id="MobiDB-lite"/>
    </source>
</evidence>
<dbReference type="RefSeq" id="WP_073252344.1">
    <property type="nucleotide sequence ID" value="NZ_FRCS01000001.1"/>
</dbReference>
<dbReference type="Pfam" id="PF01494">
    <property type="entry name" value="FAD_binding_3"/>
    <property type="match status" value="2"/>
</dbReference>
<evidence type="ECO:0000256" key="2">
    <source>
        <dbReference type="ARBA" id="ARBA00022630"/>
    </source>
</evidence>
<evidence type="ECO:0000256" key="5">
    <source>
        <dbReference type="ARBA" id="ARBA00023033"/>
    </source>
</evidence>
<feature type="domain" description="FAD-binding" evidence="7">
    <location>
        <begin position="251"/>
        <end position="321"/>
    </location>
</feature>
<dbReference type="Gene3D" id="3.50.50.60">
    <property type="entry name" value="FAD/NAD(P)-binding domain"/>
    <property type="match status" value="1"/>
</dbReference>
<dbReference type="STRING" id="134849.SAMN05443668_1011292"/>
<evidence type="ECO:0000259" key="7">
    <source>
        <dbReference type="Pfam" id="PF01494"/>
    </source>
</evidence>
<feature type="region of interest" description="Disordered" evidence="6">
    <location>
        <begin position="327"/>
        <end position="376"/>
    </location>
</feature>
<organism evidence="8 9">
    <name type="scientific">Cryptosporangium aurantiacum</name>
    <dbReference type="NCBI Taxonomy" id="134849"/>
    <lineage>
        <taxon>Bacteria</taxon>
        <taxon>Bacillati</taxon>
        <taxon>Actinomycetota</taxon>
        <taxon>Actinomycetes</taxon>
        <taxon>Cryptosporangiales</taxon>
        <taxon>Cryptosporangiaceae</taxon>
        <taxon>Cryptosporangium</taxon>
    </lineage>
</organism>
<feature type="domain" description="FAD-binding" evidence="7">
    <location>
        <begin position="5"/>
        <end position="162"/>
    </location>
</feature>
<dbReference type="SUPFAM" id="SSF54373">
    <property type="entry name" value="FAD-linked reductases, C-terminal domain"/>
    <property type="match status" value="1"/>
</dbReference>
<evidence type="ECO:0000256" key="4">
    <source>
        <dbReference type="ARBA" id="ARBA00023002"/>
    </source>
</evidence>
<dbReference type="GO" id="GO:0004497">
    <property type="term" value="F:monooxygenase activity"/>
    <property type="evidence" value="ECO:0007669"/>
    <property type="project" value="UniProtKB-KW"/>
</dbReference>
<dbReference type="Proteomes" id="UP000184440">
    <property type="component" value="Unassembled WGS sequence"/>
</dbReference>
<gene>
    <name evidence="8" type="ORF">SAMN05443668_1011292</name>
</gene>
<dbReference type="PRINTS" id="PR00420">
    <property type="entry name" value="RNGMNOXGNASE"/>
</dbReference>
<dbReference type="InterPro" id="IPR050493">
    <property type="entry name" value="FAD-dep_Monooxygenase_BioMet"/>
</dbReference>
<evidence type="ECO:0000313" key="9">
    <source>
        <dbReference type="Proteomes" id="UP000184440"/>
    </source>
</evidence>
<dbReference type="PANTHER" id="PTHR13789">
    <property type="entry name" value="MONOOXYGENASE"/>
    <property type="match status" value="1"/>
</dbReference>